<dbReference type="PANTHER" id="PTHR45615">
    <property type="entry name" value="MYOSIN HEAVY CHAIN, NON-MUSCLE"/>
    <property type="match status" value="1"/>
</dbReference>
<evidence type="ECO:0000313" key="4">
    <source>
        <dbReference type="EMBL" id="MFC3811878.1"/>
    </source>
</evidence>
<sequence>MKKGVEISQLLDKISGYKKKYYKNLLFKGLLIGSSLLLGAYILINLLEYYGRFGSTSRAILLVSFLLLAIYTLFFYILKPIFYLFKINEPLSDHQAAQQIGQFFPNIKDKLLNTLQLATSLSESDNALLEASIAQKTKDLKLFQFADAVNLNENKKYLKYVIPPVLAIILISAIAPSIFKSTERIVYFKKNFAEPAPFHFEILNKDLKAVKNEDFKLNLKLVGNAIPEEVYLISNDRKFKMDIKDTRNFEYTFSNVQESTDFHFEGGGFTSNTFNLDLISRPSLLSFSVDLRYPSYLNKTSEEFDNVGNLIVPEGTQIDWKFKTDETDALKIIFDEKNSVEVTKGMFSDFRFGKKIKQSAAYEISLKNKISANADKISYYINVIPDKYPLISLEQIKDTTLFNYIGIGGSVSDDYGLTDFKFFYRKKSSGKSTEPFKAADVPFNKSSLSQTFFYQVNIQSLGLDKADQLEYYLQITDNDGVNGRKSTKTSIQNFAMPTALEFDKDIDKQIEKTEDKFEDVLKKSKDFKKALDDLDKDLKKKKELDFQDKKEIDDLLKKKQELIDDLKELQKELDQLKDKQNRFEKQSPELQEKMEMLQKMIEELMKTEDTKMLEELKKMMEQQLDDKSLNQLDKINKNERNLDKNIDRTLKLFKNLQLKQKVNEVVKDLEKLAEKQEELAKKTEENKKPNEDLKKEQEKLNKEFEEKKEKLKDIEKLSKELKKEVDTQEEKQEEISKDQEKAKKDLDNKDSKPASENQKKAAKKMKKMAGELQEAMQSGEMKQLDIDIDALREILENLIKVSHDQENIMKSFRSISLADPRFIKLSQEQLKIADDAKVIEDSLYSLAKRVMQIESFITTEVTDMRNNIDESVQYIKDRKLPQTASKQQFAMTSMNNLALMLSDTFKQMQQMMANMSDPGSGKGNKPGDNPMPTGEQQKELNKKIQGLGSSGMGGKQLSEELAKLANEQAKLRKQLQEMKDKLNGTEAGKKVGNTLDELQKQMDESENDLVNKRINPTLFNRQKQIETRLLEAEKAIKEQELDPKRNAKTGVTFNRATPPDLEKFKREKEKQVELLRTTPPNFTPFYKKQTDNYFKRIN</sequence>
<protein>
    <submittedName>
        <fullName evidence="4">DUF4175 family protein</fullName>
    </submittedName>
</protein>
<feature type="compositionally biased region" description="Basic and acidic residues" evidence="2">
    <location>
        <begin position="722"/>
        <end position="759"/>
    </location>
</feature>
<proteinExistence type="predicted"/>
<keyword evidence="3" id="KW-1133">Transmembrane helix</keyword>
<feature type="coiled-coil region" evidence="1">
    <location>
        <begin position="524"/>
        <end position="610"/>
    </location>
</feature>
<evidence type="ECO:0000313" key="5">
    <source>
        <dbReference type="Proteomes" id="UP001595616"/>
    </source>
</evidence>
<evidence type="ECO:0000256" key="1">
    <source>
        <dbReference type="SAM" id="Coils"/>
    </source>
</evidence>
<organism evidence="4 5">
    <name type="scientific">Lacihabitans lacunae</name>
    <dbReference type="NCBI Taxonomy" id="1028214"/>
    <lineage>
        <taxon>Bacteria</taxon>
        <taxon>Pseudomonadati</taxon>
        <taxon>Bacteroidota</taxon>
        <taxon>Cytophagia</taxon>
        <taxon>Cytophagales</taxon>
        <taxon>Leadbetterellaceae</taxon>
        <taxon>Lacihabitans</taxon>
    </lineage>
</organism>
<keyword evidence="5" id="KW-1185">Reference proteome</keyword>
<accession>A0ABV7YX52</accession>
<dbReference type="Proteomes" id="UP001595616">
    <property type="component" value="Unassembled WGS sequence"/>
</dbReference>
<evidence type="ECO:0000256" key="2">
    <source>
        <dbReference type="SAM" id="MobiDB-lite"/>
    </source>
</evidence>
<gene>
    <name evidence="4" type="ORF">ACFOOI_14540</name>
</gene>
<keyword evidence="3" id="KW-0472">Membrane</keyword>
<feature type="region of interest" description="Disordered" evidence="2">
    <location>
        <begin position="913"/>
        <end position="939"/>
    </location>
</feature>
<reference evidence="5" key="1">
    <citation type="journal article" date="2019" name="Int. J. Syst. Evol. Microbiol.">
        <title>The Global Catalogue of Microorganisms (GCM) 10K type strain sequencing project: providing services to taxonomists for standard genome sequencing and annotation.</title>
        <authorList>
            <consortium name="The Broad Institute Genomics Platform"/>
            <consortium name="The Broad Institute Genome Sequencing Center for Infectious Disease"/>
            <person name="Wu L."/>
            <person name="Ma J."/>
        </authorList>
    </citation>
    <scope>NUCLEOTIDE SEQUENCE [LARGE SCALE GENOMIC DNA]</scope>
    <source>
        <strain evidence="5">CECT 7956</strain>
    </source>
</reference>
<keyword evidence="1" id="KW-0175">Coiled coil</keyword>
<dbReference type="RefSeq" id="WP_379838730.1">
    <property type="nucleotide sequence ID" value="NZ_JBHRYQ010000001.1"/>
</dbReference>
<feature type="region of interest" description="Disordered" evidence="2">
    <location>
        <begin position="722"/>
        <end position="764"/>
    </location>
</feature>
<feature type="transmembrane region" description="Helical" evidence="3">
    <location>
        <begin position="59"/>
        <end position="78"/>
    </location>
</feature>
<comment type="caution">
    <text evidence="4">The sequence shown here is derived from an EMBL/GenBank/DDBJ whole genome shotgun (WGS) entry which is preliminary data.</text>
</comment>
<keyword evidence="3" id="KW-0812">Transmembrane</keyword>
<feature type="region of interest" description="Disordered" evidence="2">
    <location>
        <begin position="1041"/>
        <end position="1065"/>
    </location>
</feature>
<dbReference type="PANTHER" id="PTHR45615:SF40">
    <property type="entry name" value="MYOSIN HEAVY CHAIN, NON-MUSCLE"/>
    <property type="match status" value="1"/>
</dbReference>
<name>A0ABV7YX52_9BACT</name>
<dbReference type="EMBL" id="JBHRYQ010000001">
    <property type="protein sequence ID" value="MFC3811878.1"/>
    <property type="molecule type" value="Genomic_DNA"/>
</dbReference>
<feature type="transmembrane region" description="Helical" evidence="3">
    <location>
        <begin position="160"/>
        <end position="179"/>
    </location>
</feature>
<feature type="transmembrane region" description="Helical" evidence="3">
    <location>
        <begin position="25"/>
        <end position="47"/>
    </location>
</feature>
<evidence type="ECO:0000256" key="3">
    <source>
        <dbReference type="SAM" id="Phobius"/>
    </source>
</evidence>